<organism evidence="2 3">
    <name type="scientific">Methanohalophilus euhalobius</name>
    <dbReference type="NCBI Taxonomy" id="51203"/>
    <lineage>
        <taxon>Archaea</taxon>
        <taxon>Methanobacteriati</taxon>
        <taxon>Methanobacteriota</taxon>
        <taxon>Stenosarchaea group</taxon>
        <taxon>Methanomicrobia</taxon>
        <taxon>Methanosarcinales</taxon>
        <taxon>Methanosarcinaceae</taxon>
        <taxon>Methanohalophilus</taxon>
    </lineage>
</organism>
<accession>A0A285FB11</accession>
<dbReference type="InterPro" id="IPR044878">
    <property type="entry name" value="UbiA_sf"/>
</dbReference>
<dbReference type="Gene3D" id="1.10.357.140">
    <property type="entry name" value="UbiA prenyltransferase"/>
    <property type="match status" value="1"/>
</dbReference>
<proteinExistence type="predicted"/>
<dbReference type="Proteomes" id="UP000217726">
    <property type="component" value="Unassembled WGS sequence"/>
</dbReference>
<dbReference type="EMBL" id="OBDR01000003">
    <property type="protein sequence ID" value="SNY08520.1"/>
    <property type="molecule type" value="Genomic_DNA"/>
</dbReference>
<evidence type="ECO:0008006" key="4">
    <source>
        <dbReference type="Google" id="ProtNLM"/>
    </source>
</evidence>
<name>A0A285FB11_9EURY</name>
<evidence type="ECO:0000313" key="3">
    <source>
        <dbReference type="Proteomes" id="UP000217726"/>
    </source>
</evidence>
<keyword evidence="3" id="KW-1185">Reference proteome</keyword>
<gene>
    <name evidence="2" type="ORF">SAMN06295989_103252</name>
</gene>
<keyword evidence="1" id="KW-1133">Transmembrane helix</keyword>
<keyword evidence="1" id="KW-0812">Transmembrane</keyword>
<evidence type="ECO:0000256" key="1">
    <source>
        <dbReference type="SAM" id="Phobius"/>
    </source>
</evidence>
<protein>
    <recommendedName>
        <fullName evidence="4">UbiA prenyltransferase family protein</fullName>
    </recommendedName>
</protein>
<sequence>MSFKAGTIRNYMVLTRIGNSVFATFSVFLAGILSEDVAGHVIEYLLAASVAIFLFTGSFAINDYYDRFTDRLNGKMARPLETVIYRKKSPAFRPALSGHFPSVICTTWTCNSDFHRFEHSDIGTIQHAPKKDLSPEKYLHSLLFHGNHSVWFHYF</sequence>
<keyword evidence="1" id="KW-0472">Membrane</keyword>
<feature type="transmembrane region" description="Helical" evidence="1">
    <location>
        <begin position="12"/>
        <end position="32"/>
    </location>
</feature>
<reference evidence="3" key="1">
    <citation type="submission" date="2017-09" db="EMBL/GenBank/DDBJ databases">
        <authorList>
            <person name="Varghese N."/>
            <person name="Submissions S."/>
        </authorList>
    </citation>
    <scope>NUCLEOTIDE SEQUENCE [LARGE SCALE GENOMIC DNA]</scope>
    <source>
        <strain evidence="3">WG-1MB</strain>
    </source>
</reference>
<feature type="transmembrane region" description="Helical" evidence="1">
    <location>
        <begin position="44"/>
        <end position="65"/>
    </location>
</feature>
<evidence type="ECO:0000313" key="2">
    <source>
        <dbReference type="EMBL" id="SNY08520.1"/>
    </source>
</evidence>
<dbReference type="AlphaFoldDB" id="A0A285FB11"/>